<evidence type="ECO:0000313" key="4">
    <source>
        <dbReference type="Proteomes" id="UP000014227"/>
    </source>
</evidence>
<sequence length="435" mass="49703">METKKRAIWSPVQNTDSDAKTRLLQRIKAWKTEEYRARLRWLGYFCVLFLLLPCFTILREPLGEENGIGSAIGLHVLQVLICGVLLGLELLAGQNRRMAQRELIQQLEAISDQKLLPALISSLDATHPKLNHLLIQTLKRFLADTSQELSGLVSADWEQLCSHLSLFLSEGEFEMVHLILQRLPTPASPRVVSALADFLASDELWPLDILWEETKESLDRLLTFFDFRFGLPLSEVVEQWIQQLPFPYLDDGFFATTYSLQADAVIEPRHMGLAYLALGKLLPQLSTEMFRQLSKYHRATLYWNLLGSPVASNETSLHLARLGPQYAHAVLDKIAQAGDLDALAYLNRFVHHGMLQEWVPKEIRQKAMQTLLELEEQAKREEAERLLLRASVPPPFPKEELLRPILKEDRSQREKHLLLRGVPIACANENESQHS</sequence>
<dbReference type="PATRIC" id="fig|1303518.3.peg.920"/>
<organism evidence="3 4">
    <name type="scientific">Chthonomonas calidirosea (strain DSM 23976 / ICMP 18418 / T49)</name>
    <dbReference type="NCBI Taxonomy" id="1303518"/>
    <lineage>
        <taxon>Bacteria</taxon>
        <taxon>Bacillati</taxon>
        <taxon>Armatimonadota</taxon>
        <taxon>Chthonomonadia</taxon>
        <taxon>Chthonomonadales</taxon>
        <taxon>Chthonomonadaceae</taxon>
        <taxon>Chthonomonas</taxon>
    </lineage>
</organism>
<evidence type="ECO:0000313" key="3">
    <source>
        <dbReference type="EMBL" id="CCW34732.1"/>
    </source>
</evidence>
<keyword evidence="4" id="KW-1185">Reference proteome</keyword>
<gene>
    <name evidence="3" type="ORF">CCALI_00909</name>
</gene>
<protein>
    <submittedName>
        <fullName evidence="3">Uncharacterized protein</fullName>
    </submittedName>
</protein>
<evidence type="ECO:0000256" key="1">
    <source>
        <dbReference type="SAM" id="Coils"/>
    </source>
</evidence>
<name>S0EU04_CHTCT</name>
<feature type="transmembrane region" description="Helical" evidence="2">
    <location>
        <begin position="70"/>
        <end position="92"/>
    </location>
</feature>
<keyword evidence="2" id="KW-0472">Membrane</keyword>
<keyword evidence="1" id="KW-0175">Coiled coil</keyword>
<keyword evidence="2" id="KW-0812">Transmembrane</keyword>
<dbReference type="STRING" id="454171.CP488_00246"/>
<feature type="transmembrane region" description="Helical" evidence="2">
    <location>
        <begin position="41"/>
        <end position="58"/>
    </location>
</feature>
<dbReference type="Proteomes" id="UP000014227">
    <property type="component" value="Chromosome I"/>
</dbReference>
<dbReference type="AlphaFoldDB" id="S0EU04"/>
<feature type="coiled-coil region" evidence="1">
    <location>
        <begin position="364"/>
        <end position="391"/>
    </location>
</feature>
<dbReference type="KEGG" id="ccz:CCALI_00909"/>
<dbReference type="RefSeq" id="WP_016482286.1">
    <property type="nucleotide sequence ID" value="NC_021487.1"/>
</dbReference>
<keyword evidence="2" id="KW-1133">Transmembrane helix</keyword>
<dbReference type="EMBL" id="HF951689">
    <property type="protein sequence ID" value="CCW34732.1"/>
    <property type="molecule type" value="Genomic_DNA"/>
</dbReference>
<proteinExistence type="predicted"/>
<dbReference type="InParanoid" id="S0EU04"/>
<evidence type="ECO:0000256" key="2">
    <source>
        <dbReference type="SAM" id="Phobius"/>
    </source>
</evidence>
<dbReference type="HOGENOM" id="CLU_629622_0_0_0"/>
<accession>S0EU04</accession>
<reference evidence="4" key="1">
    <citation type="submission" date="2013-03" db="EMBL/GenBank/DDBJ databases">
        <title>Genome sequence of Chthonomonas calidirosea, the first sequenced genome from the Armatimonadetes phylum (formally candidate division OP10).</title>
        <authorList>
            <person name="Lee K.C.Y."/>
            <person name="Morgan X.C."/>
            <person name="Dunfield P.F."/>
            <person name="Tamas I."/>
            <person name="Houghton K.M."/>
            <person name="Vyssotski M."/>
            <person name="Ryan J.L.J."/>
            <person name="Lagutin K."/>
            <person name="McDonald I.R."/>
            <person name="Stott M.B."/>
        </authorList>
    </citation>
    <scope>NUCLEOTIDE SEQUENCE [LARGE SCALE GENOMIC DNA]</scope>
    <source>
        <strain evidence="4">DSM 23976 / ICMP 18418 / T49</strain>
    </source>
</reference>